<evidence type="ECO:0000313" key="4">
    <source>
        <dbReference type="EMBL" id="CAK7272853.1"/>
    </source>
</evidence>
<dbReference type="Pfam" id="PF00735">
    <property type="entry name" value="Septin"/>
    <property type="match status" value="2"/>
</dbReference>
<feature type="domain" description="Septin-type G" evidence="3">
    <location>
        <begin position="139"/>
        <end position="527"/>
    </location>
</feature>
<name>A0ABP0DX25_9PEZI</name>
<dbReference type="PROSITE" id="PS51719">
    <property type="entry name" value="G_SEPTIN"/>
    <property type="match status" value="1"/>
</dbReference>
<comment type="similarity">
    <text evidence="1">Belongs to the TRAFAC class TrmE-Era-EngA-EngB-Septin-like GTPase superfamily. Septin GTPase family.</text>
</comment>
<dbReference type="Gene3D" id="3.40.50.300">
    <property type="entry name" value="P-loop containing nucleotide triphosphate hydrolases"/>
    <property type="match status" value="1"/>
</dbReference>
<protein>
    <recommendedName>
        <fullName evidence="3">Septin-type G domain-containing protein</fullName>
    </recommendedName>
</protein>
<dbReference type="InterPro" id="IPR030379">
    <property type="entry name" value="G_SEPTIN_dom"/>
</dbReference>
<feature type="region of interest" description="Disordered" evidence="2">
    <location>
        <begin position="358"/>
        <end position="454"/>
    </location>
</feature>
<comment type="caution">
    <text evidence="4">The sequence shown here is derived from an EMBL/GenBank/DDBJ whole genome shotgun (WGS) entry which is preliminary data.</text>
</comment>
<dbReference type="SUPFAM" id="SSF52540">
    <property type="entry name" value="P-loop containing nucleoside triphosphate hydrolases"/>
    <property type="match status" value="1"/>
</dbReference>
<organism evidence="4 5">
    <name type="scientific">Sporothrix epigloea</name>
    <dbReference type="NCBI Taxonomy" id="1892477"/>
    <lineage>
        <taxon>Eukaryota</taxon>
        <taxon>Fungi</taxon>
        <taxon>Dikarya</taxon>
        <taxon>Ascomycota</taxon>
        <taxon>Pezizomycotina</taxon>
        <taxon>Sordariomycetes</taxon>
        <taxon>Sordariomycetidae</taxon>
        <taxon>Ophiostomatales</taxon>
        <taxon>Ophiostomataceae</taxon>
        <taxon>Sporothrix</taxon>
    </lineage>
</organism>
<dbReference type="EMBL" id="CAWUON010000098">
    <property type="protein sequence ID" value="CAK7272853.1"/>
    <property type="molecule type" value="Genomic_DNA"/>
</dbReference>
<dbReference type="InterPro" id="IPR027417">
    <property type="entry name" value="P-loop_NTPase"/>
</dbReference>
<dbReference type="PANTHER" id="PTHR18884">
    <property type="entry name" value="SEPTIN"/>
    <property type="match status" value="1"/>
</dbReference>
<reference evidence="4 5" key="1">
    <citation type="submission" date="2024-01" db="EMBL/GenBank/DDBJ databases">
        <authorList>
            <person name="Allen C."/>
            <person name="Tagirdzhanova G."/>
        </authorList>
    </citation>
    <scope>NUCLEOTIDE SEQUENCE [LARGE SCALE GENOMIC DNA]</scope>
    <source>
        <strain evidence="4 5">CBS 119000</strain>
    </source>
</reference>
<evidence type="ECO:0000313" key="5">
    <source>
        <dbReference type="Proteomes" id="UP001642502"/>
    </source>
</evidence>
<evidence type="ECO:0000256" key="2">
    <source>
        <dbReference type="SAM" id="MobiDB-lite"/>
    </source>
</evidence>
<accession>A0ABP0DX25</accession>
<proteinExistence type="inferred from homology"/>
<sequence>MLLRRSKSSELKGKRAQALRDQELQRHSDVAIPKSPPRLPVLYNGSPAPNLQSSFGEPISDAKAPAVAPADYYSSNYTPRPSMEPSRTVTRPPMPSVPTGAWVDPYARTESMTHRGRYSYASSIMSTINSPRRVRRRKDPTPFNVLIVGTRNAGKTSFLEFLKSSLALPAKKDAKTFDADEFVPAAPPSGNFIPHFLETEIDGERIGLTLWDSEGIEKNVVDLQLRELSAFLESKFEDTFNEEMKVIRSPGVQDTHIHAVFLVLDPARLDRNIAASKKAQAGGENGIDRNGGPVKYTPHTRVLGALDEDLDLQILRILQGKTIVIPVISKADTITTKHMSVLKRSVAESLKRSNLDPLEHLGLDDLDDGTSSDDSNRIDEETDEETATADADRAYSANGGDRNDSDAAALSDNANSGVSMSSPSQASRSSKRQPMTPGRRNRERDTEHLDKEEEELPFIPMSIISPDIYEPDVVGRQFAWGFADPNNADHCDFLRLKDAVFSEWRGELREASREQWYEGWRTSRLKRRDGGHSRSYVRR</sequence>
<feature type="compositionally biased region" description="Basic and acidic residues" evidence="2">
    <location>
        <begin position="7"/>
        <end position="29"/>
    </location>
</feature>
<feature type="region of interest" description="Disordered" evidence="2">
    <location>
        <begin position="1"/>
        <end position="46"/>
    </location>
</feature>
<keyword evidence="5" id="KW-1185">Reference proteome</keyword>
<feature type="compositionally biased region" description="Polar residues" evidence="2">
    <location>
        <begin position="75"/>
        <end position="89"/>
    </location>
</feature>
<feature type="compositionally biased region" description="Low complexity" evidence="2">
    <location>
        <begin position="406"/>
        <end position="428"/>
    </location>
</feature>
<feature type="region of interest" description="Disordered" evidence="2">
    <location>
        <begin position="75"/>
        <end position="96"/>
    </location>
</feature>
<keyword evidence="1" id="KW-0547">Nucleotide-binding</keyword>
<evidence type="ECO:0000256" key="1">
    <source>
        <dbReference type="RuleBase" id="RU004560"/>
    </source>
</evidence>
<keyword evidence="1" id="KW-0342">GTP-binding</keyword>
<gene>
    <name evidence="4" type="ORF">SEPCBS119000_005341</name>
</gene>
<dbReference type="Proteomes" id="UP001642502">
    <property type="component" value="Unassembled WGS sequence"/>
</dbReference>
<evidence type="ECO:0000259" key="3">
    <source>
        <dbReference type="PROSITE" id="PS51719"/>
    </source>
</evidence>
<feature type="compositionally biased region" description="Basic and acidic residues" evidence="2">
    <location>
        <begin position="440"/>
        <end position="451"/>
    </location>
</feature>